<evidence type="ECO:0000313" key="2">
    <source>
        <dbReference type="EMBL" id="CAB4312136.1"/>
    </source>
</evidence>
<organism evidence="2 4">
    <name type="scientific">Prunus armeniaca</name>
    <name type="common">Apricot</name>
    <name type="synonym">Armeniaca vulgaris</name>
    <dbReference type="NCBI Taxonomy" id="36596"/>
    <lineage>
        <taxon>Eukaryota</taxon>
        <taxon>Viridiplantae</taxon>
        <taxon>Streptophyta</taxon>
        <taxon>Embryophyta</taxon>
        <taxon>Tracheophyta</taxon>
        <taxon>Spermatophyta</taxon>
        <taxon>Magnoliopsida</taxon>
        <taxon>eudicotyledons</taxon>
        <taxon>Gunneridae</taxon>
        <taxon>Pentapetalae</taxon>
        <taxon>rosids</taxon>
        <taxon>fabids</taxon>
        <taxon>Rosales</taxon>
        <taxon>Rosaceae</taxon>
        <taxon>Amygdaloideae</taxon>
        <taxon>Amygdaleae</taxon>
        <taxon>Prunus</taxon>
    </lineage>
</organism>
<sequence length="111" mass="12733">MCGLCDRALNQCSIRDSIVNHGDFKPFGSWLKAEVKEWLDEHEMEPPRSLRSRWVMKAPSSYELGLASEVQLREEDEDEGDQLRQGTINGSIMADHQKRSILGAMRPFKEI</sequence>
<keyword evidence="4" id="KW-1185">Reference proteome</keyword>
<dbReference type="EMBL" id="CAEKDK010000006">
    <property type="protein sequence ID" value="CAB4281830.1"/>
    <property type="molecule type" value="Genomic_DNA"/>
</dbReference>
<evidence type="ECO:0000313" key="1">
    <source>
        <dbReference type="EMBL" id="CAB4281830.1"/>
    </source>
</evidence>
<evidence type="ECO:0000313" key="4">
    <source>
        <dbReference type="Proteomes" id="UP000507245"/>
    </source>
</evidence>
<protein>
    <submittedName>
        <fullName evidence="2">Uncharacterized protein</fullName>
    </submittedName>
</protein>
<reference evidence="4" key="1">
    <citation type="journal article" date="2020" name="Genome Biol.">
        <title>Gamete binning: chromosome-level and haplotype-resolved genome assembly enabled by high-throughput single-cell sequencing of gamete genomes.</title>
        <authorList>
            <person name="Campoy J.A."/>
            <person name="Sun H."/>
            <person name="Goel M."/>
            <person name="Jiao W.-B."/>
            <person name="Folz-Donahue K."/>
            <person name="Wang N."/>
            <person name="Rubio M."/>
            <person name="Liu C."/>
            <person name="Kukat C."/>
            <person name="Ruiz D."/>
            <person name="Huettel B."/>
            <person name="Schneeberger K."/>
        </authorList>
    </citation>
    <scope>NUCLEOTIDE SEQUENCE [LARGE SCALE GENOMIC DNA]</scope>
    <source>
        <strain evidence="4">cv. Rojo Pasion</strain>
    </source>
</reference>
<accession>A0A6J5XDW4</accession>
<dbReference type="Proteomes" id="UP000507222">
    <property type="component" value="Unassembled WGS sequence"/>
</dbReference>
<dbReference type="EMBL" id="CAEKKB010000006">
    <property type="protein sequence ID" value="CAB4312136.1"/>
    <property type="molecule type" value="Genomic_DNA"/>
</dbReference>
<proteinExistence type="predicted"/>
<dbReference type="Proteomes" id="UP000507245">
    <property type="component" value="Unassembled WGS sequence"/>
</dbReference>
<reference evidence="2 3" key="2">
    <citation type="submission" date="2020-05" db="EMBL/GenBank/DDBJ databases">
        <authorList>
            <person name="Campoy J."/>
            <person name="Schneeberger K."/>
            <person name="Spophaly S."/>
        </authorList>
    </citation>
    <scope>NUCLEOTIDE SEQUENCE [LARGE SCALE GENOMIC DNA]</scope>
    <source>
        <strain evidence="2">PruArmRojPasFocal</strain>
    </source>
</reference>
<dbReference type="OrthoDB" id="10530385at2759"/>
<gene>
    <name evidence="1" type="ORF">CURHAP_LOCUS35016</name>
    <name evidence="2" type="ORF">ORAREDHAP_LOCUS34458</name>
</gene>
<evidence type="ECO:0000313" key="3">
    <source>
        <dbReference type="Proteomes" id="UP000507222"/>
    </source>
</evidence>
<dbReference type="AlphaFoldDB" id="A0A6J5XDW4"/>
<name>A0A6J5XDW4_PRUAR</name>